<evidence type="ECO:0000256" key="2">
    <source>
        <dbReference type="ARBA" id="ARBA00004760"/>
    </source>
</evidence>
<comment type="pathway">
    <text evidence="2">Lipid metabolism; sphingolipid metabolism.</text>
</comment>
<comment type="subcellular location">
    <subcellularLocation>
        <location evidence="1">Membrane</location>
        <topology evidence="1">Multi-pass membrane protein</topology>
    </subcellularLocation>
</comment>
<dbReference type="SUPFAM" id="SSF53448">
    <property type="entry name" value="Nucleotide-diphospho-sugar transferases"/>
    <property type="match status" value="1"/>
</dbReference>
<dbReference type="InterPro" id="IPR025993">
    <property type="entry name" value="Ceramide_glucosylTrfase"/>
</dbReference>
<dbReference type="PANTHER" id="PTHR12726">
    <property type="entry name" value="CERAMIDE GLUCOSYLTRANSFERASE"/>
    <property type="match status" value="1"/>
</dbReference>
<gene>
    <name evidence="10" type="ORF">METZ01_LOCUS498271</name>
</gene>
<evidence type="ECO:0008006" key="11">
    <source>
        <dbReference type="Google" id="ProtNLM"/>
    </source>
</evidence>
<dbReference type="PANTHER" id="PTHR12726:SF0">
    <property type="entry name" value="CERAMIDE GLUCOSYLTRANSFERASE"/>
    <property type="match status" value="1"/>
</dbReference>
<protein>
    <recommendedName>
        <fullName evidence="11">Glycosyltransferase 2-like domain-containing protein</fullName>
    </recommendedName>
</protein>
<dbReference type="GO" id="GO:0016020">
    <property type="term" value="C:membrane"/>
    <property type="evidence" value="ECO:0007669"/>
    <property type="project" value="UniProtKB-SubCell"/>
</dbReference>
<feature type="non-terminal residue" evidence="10">
    <location>
        <position position="183"/>
    </location>
</feature>
<organism evidence="10">
    <name type="scientific">marine metagenome</name>
    <dbReference type="NCBI Taxonomy" id="408172"/>
    <lineage>
        <taxon>unclassified sequences</taxon>
        <taxon>metagenomes</taxon>
        <taxon>ecological metagenomes</taxon>
    </lineage>
</organism>
<dbReference type="AlphaFoldDB" id="A0A383DLT0"/>
<feature type="non-terminal residue" evidence="10">
    <location>
        <position position="1"/>
    </location>
</feature>
<evidence type="ECO:0000256" key="5">
    <source>
        <dbReference type="ARBA" id="ARBA00022679"/>
    </source>
</evidence>
<keyword evidence="4" id="KW-0328">Glycosyltransferase</keyword>
<proteinExistence type="predicted"/>
<keyword evidence="6 9" id="KW-0812">Transmembrane</keyword>
<name>A0A383DLT0_9ZZZZ</name>
<evidence type="ECO:0000256" key="7">
    <source>
        <dbReference type="ARBA" id="ARBA00022989"/>
    </source>
</evidence>
<dbReference type="Gene3D" id="3.90.550.10">
    <property type="entry name" value="Spore Coat Polysaccharide Biosynthesis Protein SpsA, Chain A"/>
    <property type="match status" value="1"/>
</dbReference>
<evidence type="ECO:0000256" key="1">
    <source>
        <dbReference type="ARBA" id="ARBA00004141"/>
    </source>
</evidence>
<evidence type="ECO:0000256" key="4">
    <source>
        <dbReference type="ARBA" id="ARBA00022676"/>
    </source>
</evidence>
<keyword evidence="8 9" id="KW-0472">Membrane</keyword>
<dbReference type="InterPro" id="IPR029044">
    <property type="entry name" value="Nucleotide-diphossugar_trans"/>
</dbReference>
<keyword evidence="7 9" id="KW-1133">Transmembrane helix</keyword>
<evidence type="ECO:0000256" key="8">
    <source>
        <dbReference type="ARBA" id="ARBA00023136"/>
    </source>
</evidence>
<feature type="transmembrane region" description="Helical" evidence="9">
    <location>
        <begin position="6"/>
        <end position="31"/>
    </location>
</feature>
<reference evidence="10" key="1">
    <citation type="submission" date="2018-05" db="EMBL/GenBank/DDBJ databases">
        <authorList>
            <person name="Lanie J.A."/>
            <person name="Ng W.-L."/>
            <person name="Kazmierczak K.M."/>
            <person name="Andrzejewski T.M."/>
            <person name="Davidsen T.M."/>
            <person name="Wayne K.J."/>
            <person name="Tettelin H."/>
            <person name="Glass J.I."/>
            <person name="Rusch D."/>
            <person name="Podicherti R."/>
            <person name="Tsui H.-C.T."/>
            <person name="Winkler M.E."/>
        </authorList>
    </citation>
    <scope>NUCLEOTIDE SEQUENCE</scope>
</reference>
<dbReference type="EMBL" id="UINC01218411">
    <property type="protein sequence ID" value="SVE45417.1"/>
    <property type="molecule type" value="Genomic_DNA"/>
</dbReference>
<sequence>MQIDFLNVISIVAVSLWFFSLGYLFFALIAVEHFNYKKNKKTIMENFRPSVTILKPIYGLDPDMLDNLRSFCQQDYPQYQVIFGIQDKNDPAFSIVEEITKEFSKSDVSYIISTERHGTNHKVSNLINMHPYVKHEYILIADSDMRVSKNFLTQVISPFSDTKIGAVTCLYNGIAKDKIASKL</sequence>
<accession>A0A383DLT0</accession>
<dbReference type="GO" id="GO:0008120">
    <property type="term" value="F:ceramide glucosyltransferase activity"/>
    <property type="evidence" value="ECO:0007669"/>
    <property type="project" value="TreeGrafter"/>
</dbReference>
<comment type="pathway">
    <text evidence="3">Sphingolipid metabolism.</text>
</comment>
<evidence type="ECO:0000256" key="3">
    <source>
        <dbReference type="ARBA" id="ARBA00004991"/>
    </source>
</evidence>
<evidence type="ECO:0000256" key="9">
    <source>
        <dbReference type="SAM" id="Phobius"/>
    </source>
</evidence>
<dbReference type="GO" id="GO:0006679">
    <property type="term" value="P:glucosylceramide biosynthetic process"/>
    <property type="evidence" value="ECO:0007669"/>
    <property type="project" value="TreeGrafter"/>
</dbReference>
<dbReference type="Pfam" id="PF13506">
    <property type="entry name" value="Glyco_transf_21"/>
    <property type="match status" value="1"/>
</dbReference>
<evidence type="ECO:0000256" key="6">
    <source>
        <dbReference type="ARBA" id="ARBA00022692"/>
    </source>
</evidence>
<keyword evidence="5" id="KW-0808">Transferase</keyword>
<evidence type="ECO:0000313" key="10">
    <source>
        <dbReference type="EMBL" id="SVE45417.1"/>
    </source>
</evidence>